<accession>A0A8T2NX46</accession>
<feature type="non-terminal residue" evidence="9">
    <location>
        <position position="1"/>
    </location>
</feature>
<evidence type="ECO:0000313" key="10">
    <source>
        <dbReference type="Proteomes" id="UP000824540"/>
    </source>
</evidence>
<dbReference type="GO" id="GO:0007420">
    <property type="term" value="P:brain development"/>
    <property type="evidence" value="ECO:0007669"/>
    <property type="project" value="TreeGrafter"/>
</dbReference>
<dbReference type="OrthoDB" id="567788at2759"/>
<evidence type="ECO:0000256" key="6">
    <source>
        <dbReference type="RuleBase" id="RU210713"/>
    </source>
</evidence>
<dbReference type="PROSITE" id="PS50845">
    <property type="entry name" value="RETICULON"/>
    <property type="match status" value="1"/>
</dbReference>
<keyword evidence="2 6" id="KW-0812">Transmembrane</keyword>
<evidence type="ECO:0000256" key="4">
    <source>
        <dbReference type="ARBA" id="ARBA00022989"/>
    </source>
</evidence>
<evidence type="ECO:0000256" key="2">
    <source>
        <dbReference type="ARBA" id="ARBA00022692"/>
    </source>
</evidence>
<keyword evidence="3 6" id="KW-0256">Endoplasmic reticulum</keyword>
<dbReference type="GO" id="GO:0005789">
    <property type="term" value="C:endoplasmic reticulum membrane"/>
    <property type="evidence" value="ECO:0007669"/>
    <property type="project" value="UniProtKB-SubCell"/>
</dbReference>
<feature type="domain" description="Reticulon" evidence="8">
    <location>
        <begin position="64"/>
        <end position="183"/>
    </location>
</feature>
<evidence type="ECO:0000259" key="8">
    <source>
        <dbReference type="PROSITE" id="PS50845"/>
    </source>
</evidence>
<sequence>MSAPLTFVHPGSEVTEGISSTSSPSVGQNTQEEPSSRQWFSASDLSEDSGWCIRIAGPAFTILLTDLIYWRDTERTGMVFTGLVVGLLSLFQLSFITVVSTLSLAAMCFTIAVRLYYKVLDALQWADGKHPFHDEKCDMSTFLFLMYLLTFLGDLFNGLTLMIIAVISLFSLPLFYKQHQRPVVCAIGPIYGSPPPAPPLGQHHFWARVDGFVEAVKANVDNIKDILHRLFQGPSRTPDPDPAPGGVRTSCFNNDFNEVTWQWARSREPEGTRKHHGRTDRKTRAPDIEEPGLDPRLQK</sequence>
<keyword evidence="10" id="KW-1185">Reference proteome</keyword>
<gene>
    <name evidence="9" type="ORF">JZ751_017121</name>
</gene>
<keyword evidence="5 6" id="KW-0472">Membrane</keyword>
<dbReference type="GO" id="GO:0014069">
    <property type="term" value="C:postsynaptic density"/>
    <property type="evidence" value="ECO:0007669"/>
    <property type="project" value="TreeGrafter"/>
</dbReference>
<evidence type="ECO:0000256" key="5">
    <source>
        <dbReference type="ARBA" id="ARBA00023136"/>
    </source>
</evidence>
<feature type="transmembrane region" description="Helical" evidence="6">
    <location>
        <begin position="159"/>
        <end position="176"/>
    </location>
</feature>
<feature type="transmembrane region" description="Helical" evidence="6">
    <location>
        <begin position="51"/>
        <end position="70"/>
    </location>
</feature>
<feature type="compositionally biased region" description="Polar residues" evidence="7">
    <location>
        <begin position="17"/>
        <end position="38"/>
    </location>
</feature>
<feature type="region of interest" description="Disordered" evidence="7">
    <location>
        <begin position="263"/>
        <end position="299"/>
    </location>
</feature>
<evidence type="ECO:0000256" key="3">
    <source>
        <dbReference type="ARBA" id="ARBA00022824"/>
    </source>
</evidence>
<dbReference type="InterPro" id="IPR003388">
    <property type="entry name" value="Reticulon"/>
</dbReference>
<dbReference type="InterPro" id="IPR046964">
    <property type="entry name" value="RTN1-4"/>
</dbReference>
<keyword evidence="4 6" id="KW-1133">Transmembrane helix</keyword>
<feature type="region of interest" description="Disordered" evidence="7">
    <location>
        <begin position="1"/>
        <end position="38"/>
    </location>
</feature>
<evidence type="ECO:0000256" key="1">
    <source>
        <dbReference type="ARBA" id="ARBA00004477"/>
    </source>
</evidence>
<proteinExistence type="predicted"/>
<evidence type="ECO:0000313" key="9">
    <source>
        <dbReference type="EMBL" id="KAG9342122.1"/>
    </source>
</evidence>
<dbReference type="GO" id="GO:0071787">
    <property type="term" value="P:endoplasmic reticulum tubular network formation"/>
    <property type="evidence" value="ECO:0007669"/>
    <property type="project" value="TreeGrafter"/>
</dbReference>
<reference evidence="9" key="1">
    <citation type="thesis" date="2021" institute="BYU ScholarsArchive" country="Provo, UT, USA">
        <title>Applications of and Algorithms for Genome Assembly and Genomic Analyses with an Emphasis on Marine Teleosts.</title>
        <authorList>
            <person name="Pickett B.D."/>
        </authorList>
    </citation>
    <scope>NUCLEOTIDE SEQUENCE</scope>
    <source>
        <strain evidence="9">HI-2016</strain>
    </source>
</reference>
<dbReference type="AlphaFoldDB" id="A0A8T2NX46"/>
<evidence type="ECO:0000256" key="7">
    <source>
        <dbReference type="SAM" id="MobiDB-lite"/>
    </source>
</evidence>
<protein>
    <recommendedName>
        <fullName evidence="6">Reticulon</fullName>
    </recommendedName>
</protein>
<dbReference type="GO" id="GO:0043005">
    <property type="term" value="C:neuron projection"/>
    <property type="evidence" value="ECO:0007669"/>
    <property type="project" value="TreeGrafter"/>
</dbReference>
<name>A0A8T2NX46_9TELE</name>
<dbReference type="GO" id="GO:0030182">
    <property type="term" value="P:neuron differentiation"/>
    <property type="evidence" value="ECO:0007669"/>
    <property type="project" value="TreeGrafter"/>
</dbReference>
<dbReference type="Pfam" id="PF02453">
    <property type="entry name" value="Reticulon"/>
    <property type="match status" value="2"/>
</dbReference>
<dbReference type="EMBL" id="JAFBMS010000030">
    <property type="protein sequence ID" value="KAG9342122.1"/>
    <property type="molecule type" value="Genomic_DNA"/>
</dbReference>
<dbReference type="Proteomes" id="UP000824540">
    <property type="component" value="Unassembled WGS sequence"/>
</dbReference>
<dbReference type="PANTHER" id="PTHR45799:SF7">
    <property type="entry name" value="RETICULON"/>
    <property type="match status" value="1"/>
</dbReference>
<comment type="subcellular location">
    <subcellularLocation>
        <location evidence="1 6">Endoplasmic reticulum membrane</location>
        <topology evidence="1 6">Multi-pass membrane protein</topology>
    </subcellularLocation>
</comment>
<organism evidence="9 10">
    <name type="scientific">Albula glossodonta</name>
    <name type="common">roundjaw bonefish</name>
    <dbReference type="NCBI Taxonomy" id="121402"/>
    <lineage>
        <taxon>Eukaryota</taxon>
        <taxon>Metazoa</taxon>
        <taxon>Chordata</taxon>
        <taxon>Craniata</taxon>
        <taxon>Vertebrata</taxon>
        <taxon>Euteleostomi</taxon>
        <taxon>Actinopterygii</taxon>
        <taxon>Neopterygii</taxon>
        <taxon>Teleostei</taxon>
        <taxon>Albuliformes</taxon>
        <taxon>Albulidae</taxon>
        <taxon>Albula</taxon>
    </lineage>
</organism>
<dbReference type="PANTHER" id="PTHR45799">
    <property type="entry name" value="RETICULON-LIKE PROTEIN"/>
    <property type="match status" value="1"/>
</dbReference>
<comment type="caution">
    <text evidence="9">The sequence shown here is derived from an EMBL/GenBank/DDBJ whole genome shotgun (WGS) entry which is preliminary data.</text>
</comment>